<keyword evidence="4" id="KW-0720">Serine protease</keyword>
<dbReference type="Proteomes" id="UP000182945">
    <property type="component" value="Chromosome"/>
</dbReference>
<evidence type="ECO:0000313" key="6">
    <source>
        <dbReference type="EMBL" id="APC47375.1"/>
    </source>
</evidence>
<reference evidence="6 7" key="1">
    <citation type="submission" date="2016-11" db="EMBL/GenBank/DDBJ databases">
        <title>Complete genome sequencing of Virgibacillus halodenitrificans PDB-F2.</title>
        <authorList>
            <person name="Sun Z."/>
            <person name="Zhou Y."/>
            <person name="Li H."/>
        </authorList>
    </citation>
    <scope>NUCLEOTIDE SEQUENCE [LARGE SCALE GENOMIC DNA]</scope>
    <source>
        <strain evidence="6 7">PDB-F2</strain>
    </source>
</reference>
<organism evidence="6 7">
    <name type="scientific">Virgibacillus halodenitrificans</name>
    <name type="common">Bacillus halodenitrificans</name>
    <dbReference type="NCBI Taxonomy" id="1482"/>
    <lineage>
        <taxon>Bacteria</taxon>
        <taxon>Bacillati</taxon>
        <taxon>Bacillota</taxon>
        <taxon>Bacilli</taxon>
        <taxon>Bacillales</taxon>
        <taxon>Bacillaceae</taxon>
        <taxon>Virgibacillus</taxon>
    </lineage>
</organism>
<evidence type="ECO:0000259" key="5">
    <source>
        <dbReference type="Pfam" id="PF00326"/>
    </source>
</evidence>
<dbReference type="EMBL" id="CP017962">
    <property type="protein sequence ID" value="APC47375.1"/>
    <property type="molecule type" value="Genomic_DNA"/>
</dbReference>
<proteinExistence type="inferred from homology"/>
<dbReference type="PANTHER" id="PTHR42776">
    <property type="entry name" value="SERINE PEPTIDASE S9 FAMILY MEMBER"/>
    <property type="match status" value="1"/>
</dbReference>
<keyword evidence="3" id="KW-0378">Hydrolase</keyword>
<dbReference type="RefSeq" id="WP_071648350.1">
    <property type="nucleotide sequence ID" value="NZ_CP017962.1"/>
</dbReference>
<dbReference type="GO" id="GO:0006508">
    <property type="term" value="P:proteolysis"/>
    <property type="evidence" value="ECO:0007669"/>
    <property type="project" value="UniProtKB-KW"/>
</dbReference>
<comment type="similarity">
    <text evidence="1">Belongs to the peptidase S9C family.</text>
</comment>
<dbReference type="AlphaFoldDB" id="A0AAC9J053"/>
<dbReference type="KEGG" id="vhl:BME96_03975"/>
<evidence type="ECO:0000313" key="7">
    <source>
        <dbReference type="Proteomes" id="UP000182945"/>
    </source>
</evidence>
<evidence type="ECO:0000256" key="3">
    <source>
        <dbReference type="ARBA" id="ARBA00022801"/>
    </source>
</evidence>
<feature type="domain" description="Peptidase S9 prolyl oligopeptidase catalytic" evidence="5">
    <location>
        <begin position="457"/>
        <end position="664"/>
    </location>
</feature>
<dbReference type="SUPFAM" id="SSF53474">
    <property type="entry name" value="alpha/beta-Hydrolases"/>
    <property type="match status" value="1"/>
</dbReference>
<evidence type="ECO:0000256" key="4">
    <source>
        <dbReference type="ARBA" id="ARBA00022825"/>
    </source>
</evidence>
<accession>A0AAC9J053</accession>
<dbReference type="InterPro" id="IPR011659">
    <property type="entry name" value="WD40"/>
</dbReference>
<evidence type="ECO:0000256" key="2">
    <source>
        <dbReference type="ARBA" id="ARBA00022670"/>
    </source>
</evidence>
<name>A0AAC9J053_VIRHA</name>
<dbReference type="Gene3D" id="3.40.50.1820">
    <property type="entry name" value="alpha/beta hydrolase"/>
    <property type="match status" value="1"/>
</dbReference>
<sequence length="665" mass="75773">MNKKRPLQAEDLLEYEIVSDPNFTPSGNAYTYVSTTINEKKEYESQLFFQKLDSNQRQQWTFSKNKHTNILISPDGKKAVFQSDRSGTQQLWLLPMQGGEAQQLTKLKHGASNPIWGPDSNTLIFSAPIEPEEDINNLTEISTEEKDKEQKELAKRPLVVNRLKYKSDSNGFHDQKRSQLFVLDIRTGNLEQLTNAPADHLLQDVSPNGNEILFIANLREEEDYEQVDDLFVLERSSKKVKKLTDSKCTYQRAVYSPDGNKIAAFGHNFTYAGATLTDLYIFNTGSYEKSNLSAEWDIQLGDAMIGDTRLGKSESGPIWAKDGKNIFFLATDYGVTGLYQVNLTGELDVLYKGSHHVFSFSYNGHSDSFILGISTPTNPCNFYHLKKNGEFNRLTDFNSALLSKLTLAEPETITVPTMDGEEIQGWLLHPSVYQDGEKYPMILEIHGGPHAMYGQTYFHELQLLAAKGYVVVYANPRGSHGYGQEFVNACRTDYGNGDYTDLMEVVDYVLTNFDFIDKDRLGVTGGSYGGFMTNWIVGHTNRFKAAVTQRSISNWLSFYGVSDIGFFFNEWEHGLNLLDDPKKLWDISPLKYAKNVETPLLILHGEKDFRCPVEQGEQLFITLKHLRKEVEFVRFPDANHELSRSGKPEMRIERLNHICRWFEKL</sequence>
<keyword evidence="2" id="KW-0645">Protease</keyword>
<dbReference type="InterPro" id="IPR001375">
    <property type="entry name" value="Peptidase_S9_cat"/>
</dbReference>
<protein>
    <submittedName>
        <fullName evidence="6">Peptidase</fullName>
    </submittedName>
</protein>
<dbReference type="InterPro" id="IPR029058">
    <property type="entry name" value="AB_hydrolase_fold"/>
</dbReference>
<dbReference type="FunFam" id="3.40.50.1820:FF:000028">
    <property type="entry name" value="S9 family peptidase"/>
    <property type="match status" value="1"/>
</dbReference>
<dbReference type="PANTHER" id="PTHR42776:SF27">
    <property type="entry name" value="DIPEPTIDYL PEPTIDASE FAMILY MEMBER 6"/>
    <property type="match status" value="1"/>
</dbReference>
<dbReference type="GO" id="GO:0004252">
    <property type="term" value="F:serine-type endopeptidase activity"/>
    <property type="evidence" value="ECO:0007669"/>
    <property type="project" value="TreeGrafter"/>
</dbReference>
<dbReference type="SUPFAM" id="SSF82171">
    <property type="entry name" value="DPP6 N-terminal domain-like"/>
    <property type="match status" value="1"/>
</dbReference>
<dbReference type="GeneID" id="71513542"/>
<dbReference type="Pfam" id="PF07676">
    <property type="entry name" value="PD40"/>
    <property type="match status" value="1"/>
</dbReference>
<evidence type="ECO:0000256" key="1">
    <source>
        <dbReference type="ARBA" id="ARBA00010040"/>
    </source>
</evidence>
<dbReference type="Gene3D" id="2.120.10.30">
    <property type="entry name" value="TolB, C-terminal domain"/>
    <property type="match status" value="2"/>
</dbReference>
<dbReference type="InterPro" id="IPR011042">
    <property type="entry name" value="6-blade_b-propeller_TolB-like"/>
</dbReference>
<gene>
    <name evidence="6" type="ORF">BME96_03975</name>
</gene>
<dbReference type="Pfam" id="PF00326">
    <property type="entry name" value="Peptidase_S9"/>
    <property type="match status" value="1"/>
</dbReference>